<dbReference type="Gene3D" id="3.30.70.100">
    <property type="match status" value="1"/>
</dbReference>
<comment type="caution">
    <text evidence="1">The sequence shown here is derived from an EMBL/GenBank/DDBJ whole genome shotgun (WGS) entry which is preliminary data.</text>
</comment>
<keyword evidence="2" id="KW-1185">Reference proteome</keyword>
<accession>A0ABC8RVZ9</accession>
<feature type="non-terminal residue" evidence="1">
    <location>
        <position position="1"/>
    </location>
</feature>
<evidence type="ECO:0000313" key="1">
    <source>
        <dbReference type="EMBL" id="CAK9147750.1"/>
    </source>
</evidence>
<organism evidence="1 2">
    <name type="scientific">Ilex paraguariensis</name>
    <name type="common">yerba mate</name>
    <dbReference type="NCBI Taxonomy" id="185542"/>
    <lineage>
        <taxon>Eukaryota</taxon>
        <taxon>Viridiplantae</taxon>
        <taxon>Streptophyta</taxon>
        <taxon>Embryophyta</taxon>
        <taxon>Tracheophyta</taxon>
        <taxon>Spermatophyta</taxon>
        <taxon>Magnoliopsida</taxon>
        <taxon>eudicotyledons</taxon>
        <taxon>Gunneridae</taxon>
        <taxon>Pentapetalae</taxon>
        <taxon>asterids</taxon>
        <taxon>campanulids</taxon>
        <taxon>Aquifoliales</taxon>
        <taxon>Aquifoliaceae</taxon>
        <taxon>Ilex</taxon>
    </lineage>
</organism>
<sequence length="72" mass="8172">EVALKLELHDDKDKQKFVRILFGLSGVDTIGLDSEEKKLKATRDMDHEYSPPIPTNYARVVAIKPTNNCVIF</sequence>
<dbReference type="Proteomes" id="UP001642360">
    <property type="component" value="Unassembled WGS sequence"/>
</dbReference>
<evidence type="ECO:0000313" key="2">
    <source>
        <dbReference type="Proteomes" id="UP001642360"/>
    </source>
</evidence>
<protein>
    <submittedName>
        <fullName evidence="1">Uncharacterized protein</fullName>
    </submittedName>
</protein>
<proteinExistence type="predicted"/>
<name>A0ABC8RVZ9_9AQUA</name>
<gene>
    <name evidence="1" type="ORF">ILEXP_LOCUS15690</name>
</gene>
<dbReference type="EMBL" id="CAUOFW020001724">
    <property type="protein sequence ID" value="CAK9147750.1"/>
    <property type="molecule type" value="Genomic_DNA"/>
</dbReference>
<dbReference type="AlphaFoldDB" id="A0ABC8RVZ9"/>
<reference evidence="1 2" key="1">
    <citation type="submission" date="2024-02" db="EMBL/GenBank/DDBJ databases">
        <authorList>
            <person name="Vignale AGUSTIN F."/>
            <person name="Sosa J E."/>
            <person name="Modenutti C."/>
        </authorList>
    </citation>
    <scope>NUCLEOTIDE SEQUENCE [LARGE SCALE GENOMIC DNA]</scope>
</reference>